<dbReference type="GO" id="GO:0033186">
    <property type="term" value="C:CAF-1 complex"/>
    <property type="evidence" value="ECO:0007669"/>
    <property type="project" value="TreeGrafter"/>
</dbReference>
<evidence type="ECO:0000256" key="6">
    <source>
        <dbReference type="ARBA" id="ARBA00022853"/>
    </source>
</evidence>
<dbReference type="SMART" id="SM00320">
    <property type="entry name" value="WD40"/>
    <property type="match status" value="6"/>
</dbReference>
<keyword evidence="4" id="KW-0677">Repeat</keyword>
<feature type="repeat" description="WD" evidence="9">
    <location>
        <begin position="69"/>
        <end position="100"/>
    </location>
</feature>
<keyword evidence="5" id="KW-0227">DNA damage</keyword>
<dbReference type="GO" id="GO:0006334">
    <property type="term" value="P:nucleosome assembly"/>
    <property type="evidence" value="ECO:0007669"/>
    <property type="project" value="TreeGrafter"/>
</dbReference>
<dbReference type="Gene3D" id="2.130.10.10">
    <property type="entry name" value="YVTN repeat-like/Quinoprotein amine dehydrogenase"/>
    <property type="match status" value="3"/>
</dbReference>
<evidence type="ECO:0000256" key="3">
    <source>
        <dbReference type="ARBA" id="ARBA00022574"/>
    </source>
</evidence>
<dbReference type="InterPro" id="IPR045145">
    <property type="entry name" value="PTHR15271"/>
</dbReference>
<organism evidence="12 13">
    <name type="scientific">Linderina pennispora</name>
    <dbReference type="NCBI Taxonomy" id="61395"/>
    <lineage>
        <taxon>Eukaryota</taxon>
        <taxon>Fungi</taxon>
        <taxon>Fungi incertae sedis</taxon>
        <taxon>Zoopagomycota</taxon>
        <taxon>Kickxellomycotina</taxon>
        <taxon>Kickxellomycetes</taxon>
        <taxon>Kickxellales</taxon>
        <taxon>Kickxellaceae</taxon>
        <taxon>Linderina</taxon>
    </lineage>
</organism>
<feature type="repeat" description="WD" evidence="9">
    <location>
        <begin position="128"/>
        <end position="169"/>
    </location>
</feature>
<keyword evidence="3 9" id="KW-0853">WD repeat</keyword>
<dbReference type="InterPro" id="IPR036322">
    <property type="entry name" value="WD40_repeat_dom_sf"/>
</dbReference>
<dbReference type="AlphaFoldDB" id="A0A1Y1WMR8"/>
<gene>
    <name evidence="12" type="ORF">DL89DRAFT_23815</name>
</gene>
<dbReference type="RefSeq" id="XP_040748071.1">
    <property type="nucleotide sequence ID" value="XM_040884983.1"/>
</dbReference>
<evidence type="ECO:0000256" key="5">
    <source>
        <dbReference type="ARBA" id="ARBA00022763"/>
    </source>
</evidence>
<dbReference type="PROSITE" id="PS50082">
    <property type="entry name" value="WD_REPEATS_2"/>
    <property type="match status" value="3"/>
</dbReference>
<evidence type="ECO:0000256" key="4">
    <source>
        <dbReference type="ARBA" id="ARBA00022737"/>
    </source>
</evidence>
<comment type="similarity">
    <text evidence="2">Belongs to the WD repeat HIR1 family.</text>
</comment>
<dbReference type="OrthoDB" id="71227at2759"/>
<reference evidence="12 13" key="1">
    <citation type="submission" date="2016-07" db="EMBL/GenBank/DDBJ databases">
        <title>Pervasive Adenine N6-methylation of Active Genes in Fungi.</title>
        <authorList>
            <consortium name="DOE Joint Genome Institute"/>
            <person name="Mondo S.J."/>
            <person name="Dannebaum R.O."/>
            <person name="Kuo R.C."/>
            <person name="Labutti K."/>
            <person name="Haridas S."/>
            <person name="Kuo A."/>
            <person name="Salamov A."/>
            <person name="Ahrendt S.R."/>
            <person name="Lipzen A."/>
            <person name="Sullivan W."/>
            <person name="Andreopoulos W.B."/>
            <person name="Clum A."/>
            <person name="Lindquist E."/>
            <person name="Daum C."/>
            <person name="Ramamoorthy G.K."/>
            <person name="Gryganskyi A."/>
            <person name="Culley D."/>
            <person name="Magnuson J.K."/>
            <person name="James T.Y."/>
            <person name="O'Malley M.A."/>
            <person name="Stajich J.E."/>
            <person name="Spatafora J.W."/>
            <person name="Visel A."/>
            <person name="Grigoriev I.V."/>
        </authorList>
    </citation>
    <scope>NUCLEOTIDE SEQUENCE [LARGE SCALE GENOMIC DNA]</scope>
    <source>
        <strain evidence="12 13">ATCC 12442</strain>
    </source>
</reference>
<protein>
    <submittedName>
        <fullName evidence="12">WD40 repeat-like protein</fullName>
    </submittedName>
</protein>
<comment type="subcellular location">
    <subcellularLocation>
        <location evidence="1">Nucleus</location>
    </subcellularLocation>
</comment>
<keyword evidence="6" id="KW-0156">Chromatin regulator</keyword>
<evidence type="ECO:0000256" key="10">
    <source>
        <dbReference type="SAM" id="MobiDB-lite"/>
    </source>
</evidence>
<dbReference type="GO" id="GO:0005634">
    <property type="term" value="C:nucleus"/>
    <property type="evidence" value="ECO:0007669"/>
    <property type="project" value="UniProtKB-SubCell"/>
</dbReference>
<evidence type="ECO:0000256" key="7">
    <source>
        <dbReference type="ARBA" id="ARBA00023204"/>
    </source>
</evidence>
<feature type="domain" description="CAF1B/HIR1 beta-propeller" evidence="11">
    <location>
        <begin position="1"/>
        <end position="382"/>
    </location>
</feature>
<evidence type="ECO:0000313" key="12">
    <source>
        <dbReference type="EMBL" id="ORX74860.1"/>
    </source>
</evidence>
<dbReference type="EMBL" id="MCFD01000001">
    <property type="protein sequence ID" value="ORX74860.1"/>
    <property type="molecule type" value="Genomic_DNA"/>
</dbReference>
<dbReference type="STRING" id="61395.A0A1Y1WMR8"/>
<dbReference type="PANTHER" id="PTHR15271">
    <property type="entry name" value="CHROMATIN ASSEMBLY FACTOR 1 SUBUNIT B"/>
    <property type="match status" value="1"/>
</dbReference>
<dbReference type="InterPro" id="IPR055410">
    <property type="entry name" value="Beta-prop_CAF1B_HIR1"/>
</dbReference>
<keyword evidence="8" id="KW-0539">Nucleus</keyword>
<evidence type="ECO:0000313" key="13">
    <source>
        <dbReference type="Proteomes" id="UP000193922"/>
    </source>
</evidence>
<dbReference type="GO" id="GO:0006281">
    <property type="term" value="P:DNA repair"/>
    <property type="evidence" value="ECO:0007669"/>
    <property type="project" value="UniProtKB-KW"/>
</dbReference>
<dbReference type="Pfam" id="PF24105">
    <property type="entry name" value="Beta-prop_CAF1B_HIR1"/>
    <property type="match status" value="1"/>
</dbReference>
<evidence type="ECO:0000256" key="8">
    <source>
        <dbReference type="ARBA" id="ARBA00023242"/>
    </source>
</evidence>
<name>A0A1Y1WMR8_9FUNG</name>
<evidence type="ECO:0000259" key="11">
    <source>
        <dbReference type="Pfam" id="PF24105"/>
    </source>
</evidence>
<evidence type="ECO:0000256" key="9">
    <source>
        <dbReference type="PROSITE-ProRule" id="PRU00221"/>
    </source>
</evidence>
<keyword evidence="7" id="KW-0234">DNA repair</keyword>
<dbReference type="SUPFAM" id="SSF50978">
    <property type="entry name" value="WD40 repeat-like"/>
    <property type="match status" value="1"/>
</dbReference>
<dbReference type="GO" id="GO:0006335">
    <property type="term" value="P:DNA replication-dependent chromatin assembly"/>
    <property type="evidence" value="ECO:0007669"/>
    <property type="project" value="InterPro"/>
</dbReference>
<proteinExistence type="inferred from homology"/>
<feature type="repeat" description="WD" evidence="9">
    <location>
        <begin position="170"/>
        <end position="201"/>
    </location>
</feature>
<dbReference type="Proteomes" id="UP000193922">
    <property type="component" value="Unassembled WGS sequence"/>
</dbReference>
<evidence type="ECO:0000256" key="1">
    <source>
        <dbReference type="ARBA" id="ARBA00004123"/>
    </source>
</evidence>
<dbReference type="PANTHER" id="PTHR15271:SF4">
    <property type="entry name" value="CHROMATIN ASSEMBLY FACTOR 1 SUBUNIT B"/>
    <property type="match status" value="1"/>
</dbReference>
<accession>A0A1Y1WMR8</accession>
<dbReference type="InterPro" id="IPR015943">
    <property type="entry name" value="WD40/YVTN_repeat-like_dom_sf"/>
</dbReference>
<keyword evidence="13" id="KW-1185">Reference proteome</keyword>
<dbReference type="GeneID" id="63801631"/>
<dbReference type="PROSITE" id="PS50294">
    <property type="entry name" value="WD_REPEATS_REGION"/>
    <property type="match status" value="2"/>
</dbReference>
<comment type="caution">
    <text evidence="12">The sequence shown here is derived from an EMBL/GenBank/DDBJ whole genome shotgun (WGS) entry which is preliminary data.</text>
</comment>
<dbReference type="InterPro" id="IPR001680">
    <property type="entry name" value="WD40_rpt"/>
</dbReference>
<evidence type="ECO:0000256" key="2">
    <source>
        <dbReference type="ARBA" id="ARBA00007306"/>
    </source>
</evidence>
<feature type="region of interest" description="Disordered" evidence="10">
    <location>
        <begin position="408"/>
        <end position="428"/>
    </location>
</feature>
<sequence>MRVKTVQINWHDKLPIFSVDFDRNYKCEAGGWRFASGGGDNNVRLWRLKPQHERDADPHSPAVEFLASLNRHQRPVNIVRFSPVSSTLASAGDDGVIMLWHQVEAARQNLVETDGFVEPETWRPVRMLRGSLADICDLAWSPCGRYIASASVDNTARIWDAGEGRCIQVLADHTHYVQGVAWDPLGEFIVTQGSDRSMRVYRWVATGDVKPGADAVSLVATHQSMPADSSEPNARGHRLFHDDNLASFFRRPAFSPDGRLVATAAGVQKHRRNCCYLWARDRLHAPPCVALAGHTKPVVATRWAPCAFQAESAGWLANNGQRMMLAVASQGAVAIYDTSRCAALALMGGLHYAMITDLAWTSDGSHLLISSIDGFASVVAIDQPSPPMPVQSHYRENILPAQPVQPVVQPPVRSKEKKRVAPTLVSTL</sequence>